<dbReference type="SUPFAM" id="SSF57850">
    <property type="entry name" value="RING/U-box"/>
    <property type="match status" value="1"/>
</dbReference>
<keyword evidence="18" id="KW-0832">Ubl conjugation</keyword>
<dbReference type="InterPro" id="IPR009060">
    <property type="entry name" value="UBA-like_sf"/>
</dbReference>
<comment type="catalytic activity">
    <reaction evidence="1 24">
        <text>S-ubiquitinyl-[E2 ubiquitin-conjugating enzyme]-L-cysteine + [acceptor protein]-L-lysine = [E2 ubiquitin-conjugating enzyme]-L-cysteine + N(6)-ubiquitinyl-[acceptor protein]-L-lysine.</text>
        <dbReference type="EC" id="2.3.2.27"/>
    </reaction>
</comment>
<dbReference type="UniPathway" id="UPA00143"/>
<keyword evidence="29" id="KW-0436">Ligase</keyword>
<organism evidence="29 30">
    <name type="scientific">Calcarius ornatus</name>
    <name type="common">Chestnut-collared longspur</name>
    <dbReference type="NCBI Taxonomy" id="198940"/>
    <lineage>
        <taxon>Eukaryota</taxon>
        <taxon>Metazoa</taxon>
        <taxon>Chordata</taxon>
        <taxon>Craniata</taxon>
        <taxon>Vertebrata</taxon>
        <taxon>Euteleostomi</taxon>
        <taxon>Archelosauria</taxon>
        <taxon>Archosauria</taxon>
        <taxon>Dinosauria</taxon>
        <taxon>Saurischia</taxon>
        <taxon>Theropoda</taxon>
        <taxon>Coelurosauria</taxon>
        <taxon>Aves</taxon>
        <taxon>Neognathae</taxon>
        <taxon>Neoaves</taxon>
        <taxon>Telluraves</taxon>
        <taxon>Australaves</taxon>
        <taxon>Passeriformes</taxon>
        <taxon>Passeroidea</taxon>
        <taxon>Fringillidae</taxon>
        <taxon>Emberizinae</taxon>
        <taxon>Emberizini</taxon>
        <taxon>Calcarius</taxon>
    </lineage>
</organism>
<evidence type="ECO:0000256" key="9">
    <source>
        <dbReference type="ARBA" id="ARBA00022490"/>
    </source>
</evidence>
<feature type="non-terminal residue" evidence="29">
    <location>
        <position position="1"/>
    </location>
</feature>
<dbReference type="GO" id="GO:0005509">
    <property type="term" value="F:calcium ion binding"/>
    <property type="evidence" value="ECO:0007669"/>
    <property type="project" value="UniProtKB-UniRule"/>
</dbReference>
<dbReference type="InterPro" id="IPR015940">
    <property type="entry name" value="UBA"/>
</dbReference>
<evidence type="ECO:0000259" key="27">
    <source>
        <dbReference type="PROSITE" id="PS50089"/>
    </source>
</evidence>
<dbReference type="EMBL" id="WBNL01001053">
    <property type="protein sequence ID" value="NXE69299.1"/>
    <property type="molecule type" value="Genomic_DNA"/>
</dbReference>
<dbReference type="GO" id="GO:0001784">
    <property type="term" value="F:phosphotyrosine residue binding"/>
    <property type="evidence" value="ECO:0007669"/>
    <property type="project" value="UniProtKB-UniRule"/>
</dbReference>
<feature type="compositionally biased region" description="Low complexity" evidence="25">
    <location>
        <begin position="778"/>
        <end position="792"/>
    </location>
</feature>
<evidence type="ECO:0000313" key="30">
    <source>
        <dbReference type="Proteomes" id="UP000603627"/>
    </source>
</evidence>
<dbReference type="GO" id="GO:0016874">
    <property type="term" value="F:ligase activity"/>
    <property type="evidence" value="ECO:0007669"/>
    <property type="project" value="UniProtKB-KW"/>
</dbReference>
<keyword evidence="10" id="KW-0597">Phosphoprotein</keyword>
<evidence type="ECO:0000259" key="26">
    <source>
        <dbReference type="PROSITE" id="PS50030"/>
    </source>
</evidence>
<dbReference type="Gene3D" id="1.10.238.10">
    <property type="entry name" value="EF-hand"/>
    <property type="match status" value="1"/>
</dbReference>
<dbReference type="FunFam" id="1.10.238.10:FF:000022">
    <property type="entry name" value="E3 ubiquitin-protein ligase CBL"/>
    <property type="match status" value="1"/>
</dbReference>
<dbReference type="PANTHER" id="PTHR23007">
    <property type="entry name" value="CBL"/>
    <property type="match status" value="1"/>
</dbReference>
<dbReference type="InterPro" id="IPR017907">
    <property type="entry name" value="Znf_RING_CS"/>
</dbReference>
<keyword evidence="9" id="KW-0963">Cytoplasm</keyword>
<feature type="region of interest" description="Disordered" evidence="25">
    <location>
        <begin position="565"/>
        <end position="591"/>
    </location>
</feature>
<dbReference type="GO" id="GO:0005886">
    <property type="term" value="C:plasma membrane"/>
    <property type="evidence" value="ECO:0007669"/>
    <property type="project" value="UniProtKB-SubCell"/>
</dbReference>
<dbReference type="InterPro" id="IPR001841">
    <property type="entry name" value="Znf_RING"/>
</dbReference>
<dbReference type="GO" id="GO:0046875">
    <property type="term" value="F:ephrin receptor binding"/>
    <property type="evidence" value="ECO:0007669"/>
    <property type="project" value="UniProtKB-ARBA"/>
</dbReference>
<keyword evidence="19" id="KW-0333">Golgi apparatus</keyword>
<keyword evidence="21" id="KW-0966">Cell projection</keyword>
<feature type="domain" description="UBA" evidence="26">
    <location>
        <begin position="794"/>
        <end position="833"/>
    </location>
</feature>
<name>A0A852AC96_CALOR</name>
<dbReference type="SUPFAM" id="SSF46934">
    <property type="entry name" value="UBA-like"/>
    <property type="match status" value="1"/>
</dbReference>
<dbReference type="SUPFAM" id="SSF47668">
    <property type="entry name" value="N-terminal domain of cbl (N-cbl)"/>
    <property type="match status" value="1"/>
</dbReference>
<evidence type="ECO:0000256" key="19">
    <source>
        <dbReference type="ARBA" id="ARBA00023034"/>
    </source>
</evidence>
<dbReference type="PROSITE" id="PS51506">
    <property type="entry name" value="CBL_PTB"/>
    <property type="match status" value="1"/>
</dbReference>
<evidence type="ECO:0000256" key="25">
    <source>
        <dbReference type="SAM" id="MobiDB-lite"/>
    </source>
</evidence>
<dbReference type="GO" id="GO:0008270">
    <property type="term" value="F:zinc ion binding"/>
    <property type="evidence" value="ECO:0007669"/>
    <property type="project" value="UniProtKB-KW"/>
</dbReference>
<dbReference type="Proteomes" id="UP000603627">
    <property type="component" value="Unassembled WGS sequence"/>
</dbReference>
<dbReference type="Gene3D" id="3.30.40.10">
    <property type="entry name" value="Zinc/RING finger domain, C3HC4 (zinc finger)"/>
    <property type="match status" value="1"/>
</dbReference>
<dbReference type="InterPro" id="IPR014741">
    <property type="entry name" value="Adaptor_Cbl_EF_hand-like"/>
</dbReference>
<evidence type="ECO:0000256" key="10">
    <source>
        <dbReference type="ARBA" id="ARBA00022553"/>
    </source>
</evidence>
<protein>
    <recommendedName>
        <fullName evidence="22 24">E3 ubiquitin-protein ligase CBL</fullName>
        <ecNumber evidence="7 24">2.3.2.27</ecNumber>
    </recommendedName>
</protein>
<evidence type="ECO:0000256" key="2">
    <source>
        <dbReference type="ARBA" id="ARBA00004138"/>
    </source>
</evidence>
<feature type="region of interest" description="Disordered" evidence="25">
    <location>
        <begin position="606"/>
        <end position="638"/>
    </location>
</feature>
<dbReference type="InterPro" id="IPR036537">
    <property type="entry name" value="Adaptor_Cbl_N_dom_sf"/>
</dbReference>
<feature type="compositionally biased region" description="Low complexity" evidence="25">
    <location>
        <begin position="565"/>
        <end position="576"/>
    </location>
</feature>
<dbReference type="PANTHER" id="PTHR23007:SF5">
    <property type="entry name" value="E3 UBIQUITIN-PROTEIN LIGASE CBL"/>
    <property type="match status" value="1"/>
</dbReference>
<keyword evidence="12 24" id="KW-0479">Metal-binding</keyword>
<evidence type="ECO:0000256" key="15">
    <source>
        <dbReference type="ARBA" id="ARBA00022786"/>
    </source>
</evidence>
<evidence type="ECO:0000256" key="12">
    <source>
        <dbReference type="ARBA" id="ARBA00022723"/>
    </source>
</evidence>
<dbReference type="Pfam" id="PF02762">
    <property type="entry name" value="Cbl_N3"/>
    <property type="match status" value="1"/>
</dbReference>
<dbReference type="PROSITE" id="PS50089">
    <property type="entry name" value="ZF_RING_2"/>
    <property type="match status" value="1"/>
</dbReference>
<evidence type="ECO:0000256" key="24">
    <source>
        <dbReference type="RuleBase" id="RU367001"/>
    </source>
</evidence>
<dbReference type="SMART" id="SM00184">
    <property type="entry name" value="RING"/>
    <property type="match status" value="1"/>
</dbReference>
<keyword evidence="16 24" id="KW-0862">Zinc</keyword>
<dbReference type="InterPro" id="IPR011992">
    <property type="entry name" value="EF-hand-dom_pair"/>
</dbReference>
<keyword evidence="30" id="KW-1185">Reference proteome</keyword>
<evidence type="ECO:0000313" key="29">
    <source>
        <dbReference type="EMBL" id="NXE69299.1"/>
    </source>
</evidence>
<dbReference type="FunFam" id="3.30.505.10:FF:000154">
    <property type="entry name" value="E3 ubiquitin-protein ligase CBL"/>
    <property type="match status" value="1"/>
</dbReference>
<evidence type="ECO:0000256" key="1">
    <source>
        <dbReference type="ARBA" id="ARBA00000900"/>
    </source>
</evidence>
<dbReference type="GO" id="GO:0042059">
    <property type="term" value="P:negative regulation of epidermal growth factor receptor signaling pathway"/>
    <property type="evidence" value="ECO:0007669"/>
    <property type="project" value="UniProtKB-ARBA"/>
</dbReference>
<gene>
    <name evidence="29" type="primary">Cbl</name>
    <name evidence="29" type="ORF">CALORN_R11119</name>
</gene>
<dbReference type="PROSITE" id="PS00518">
    <property type="entry name" value="ZF_RING_1"/>
    <property type="match status" value="1"/>
</dbReference>
<dbReference type="SMART" id="SM00165">
    <property type="entry name" value="UBA"/>
    <property type="match status" value="1"/>
</dbReference>
<dbReference type="InterPro" id="IPR014742">
    <property type="entry name" value="Adaptor_Cbl_SH2-like"/>
</dbReference>
<dbReference type="GO" id="GO:0061630">
    <property type="term" value="F:ubiquitin protein ligase activity"/>
    <property type="evidence" value="ECO:0007669"/>
    <property type="project" value="UniProtKB-EC"/>
</dbReference>
<dbReference type="GO" id="GO:0030971">
    <property type="term" value="F:receptor tyrosine kinase binding"/>
    <property type="evidence" value="ECO:0007669"/>
    <property type="project" value="TreeGrafter"/>
</dbReference>
<dbReference type="InterPro" id="IPR024159">
    <property type="entry name" value="Cbl_PTB"/>
</dbReference>
<accession>A0A852AC96</accession>
<dbReference type="GO" id="GO:0007166">
    <property type="term" value="P:cell surface receptor signaling pathway"/>
    <property type="evidence" value="ECO:0007669"/>
    <property type="project" value="InterPro"/>
</dbReference>
<evidence type="ECO:0000256" key="16">
    <source>
        <dbReference type="ARBA" id="ARBA00022833"/>
    </source>
</evidence>
<proteinExistence type="predicted"/>
<evidence type="ECO:0000256" key="11">
    <source>
        <dbReference type="ARBA" id="ARBA00022679"/>
    </source>
</evidence>
<dbReference type="GO" id="GO:0005929">
    <property type="term" value="C:cilium"/>
    <property type="evidence" value="ECO:0007669"/>
    <property type="project" value="UniProtKB-SubCell"/>
</dbReference>
<evidence type="ECO:0000256" key="14">
    <source>
        <dbReference type="ARBA" id="ARBA00022771"/>
    </source>
</evidence>
<dbReference type="Pfam" id="PF00097">
    <property type="entry name" value="zf-C3HC4"/>
    <property type="match status" value="1"/>
</dbReference>
<dbReference type="GO" id="GO:1902531">
    <property type="term" value="P:regulation of intracellular signal transduction"/>
    <property type="evidence" value="ECO:0007669"/>
    <property type="project" value="UniProtKB-ARBA"/>
</dbReference>
<feature type="region of interest" description="Disordered" evidence="25">
    <location>
        <begin position="742"/>
        <end position="792"/>
    </location>
</feature>
<dbReference type="FunFam" id="1.10.8.10:FF:000030">
    <property type="entry name" value="E3 ubiquitin-protein ligase CBL"/>
    <property type="match status" value="1"/>
</dbReference>
<dbReference type="InterPro" id="IPR036860">
    <property type="entry name" value="SH2_dom_sf"/>
</dbReference>
<feature type="region of interest" description="Disordered" evidence="25">
    <location>
        <begin position="684"/>
        <end position="717"/>
    </location>
</feature>
<comment type="pathway">
    <text evidence="6 24">Protein modification; protein ubiquitination.</text>
</comment>
<feature type="domain" description="RING-type" evidence="27">
    <location>
        <begin position="317"/>
        <end position="356"/>
    </location>
</feature>
<dbReference type="Gene3D" id="1.20.930.20">
    <property type="entry name" value="Adaptor protein Cbl, N-terminal domain"/>
    <property type="match status" value="1"/>
</dbReference>
<feature type="region of interest" description="Disordered" evidence="25">
    <location>
        <begin position="366"/>
        <end position="399"/>
    </location>
</feature>
<evidence type="ECO:0000256" key="7">
    <source>
        <dbReference type="ARBA" id="ARBA00012483"/>
    </source>
</evidence>
<evidence type="ECO:0000256" key="13">
    <source>
        <dbReference type="ARBA" id="ARBA00022737"/>
    </source>
</evidence>
<evidence type="ECO:0000256" key="22">
    <source>
        <dbReference type="ARBA" id="ARBA00067639"/>
    </source>
</evidence>
<keyword evidence="17 24" id="KW-0106">Calcium</keyword>
<dbReference type="Gene3D" id="3.30.505.10">
    <property type="entry name" value="SH2 domain"/>
    <property type="match status" value="1"/>
</dbReference>
<evidence type="ECO:0000256" key="21">
    <source>
        <dbReference type="ARBA" id="ARBA00023273"/>
    </source>
</evidence>
<keyword evidence="8" id="KW-1003">Cell membrane</keyword>
<keyword evidence="11 24" id="KW-0808">Transferase</keyword>
<dbReference type="CDD" id="cd16708">
    <property type="entry name" value="RING-HC_Cbl"/>
    <property type="match status" value="1"/>
</dbReference>
<reference evidence="29" key="1">
    <citation type="submission" date="2019-09" db="EMBL/GenBank/DDBJ databases">
        <title>Bird 10,000 Genomes (B10K) Project - Family phase.</title>
        <authorList>
            <person name="Zhang G."/>
        </authorList>
    </citation>
    <scope>NUCLEOTIDE SEQUENCE</scope>
    <source>
        <strain evidence="29">B10K-DU-015-28</strain>
        <tissue evidence="29">Muscle</tissue>
    </source>
</reference>
<evidence type="ECO:0000256" key="4">
    <source>
        <dbReference type="ARBA" id="ARBA00004496"/>
    </source>
</evidence>
<dbReference type="InterPro" id="IPR024162">
    <property type="entry name" value="Adaptor_Cbl"/>
</dbReference>
<dbReference type="InterPro" id="IPR003153">
    <property type="entry name" value="Adaptor_Cbl_N_hlx"/>
</dbReference>
<dbReference type="Pfam" id="PF02761">
    <property type="entry name" value="Cbl_N2"/>
    <property type="match status" value="1"/>
</dbReference>
<evidence type="ECO:0000259" key="28">
    <source>
        <dbReference type="PROSITE" id="PS51506"/>
    </source>
</evidence>
<dbReference type="InterPro" id="IPR013083">
    <property type="entry name" value="Znf_RING/FYVE/PHD"/>
</dbReference>
<comment type="subcellular location">
    <subcellularLocation>
        <location evidence="3">Cell membrane</location>
    </subcellularLocation>
    <subcellularLocation>
        <location evidence="2">Cell projection</location>
        <location evidence="2">Cilium</location>
    </subcellularLocation>
    <subcellularLocation>
        <location evidence="4">Cytoplasm</location>
    </subcellularLocation>
    <subcellularLocation>
        <location evidence="5">Golgi apparatus</location>
    </subcellularLocation>
</comment>
<feature type="compositionally biased region" description="Acidic residues" evidence="25">
    <location>
        <begin position="705"/>
        <end position="714"/>
    </location>
</feature>
<dbReference type="SUPFAM" id="SSF55550">
    <property type="entry name" value="SH2 domain"/>
    <property type="match status" value="1"/>
</dbReference>
<dbReference type="GO" id="GO:0017124">
    <property type="term" value="F:SH3 domain binding"/>
    <property type="evidence" value="ECO:0007669"/>
    <property type="project" value="UniProtKB-ARBA"/>
</dbReference>
<keyword evidence="15 24" id="KW-0833">Ubl conjugation pathway</keyword>
<feature type="domain" description="Cbl-PTB" evidence="28">
    <location>
        <begin position="1"/>
        <end position="287"/>
    </location>
</feature>
<dbReference type="PROSITE" id="PS50030">
    <property type="entry name" value="UBA"/>
    <property type="match status" value="1"/>
</dbReference>
<feature type="non-terminal residue" evidence="29">
    <location>
        <position position="844"/>
    </location>
</feature>
<dbReference type="GO" id="GO:0005794">
    <property type="term" value="C:Golgi apparatus"/>
    <property type="evidence" value="ECO:0007669"/>
    <property type="project" value="UniProtKB-SubCell"/>
</dbReference>
<evidence type="ECO:0000256" key="23">
    <source>
        <dbReference type="PROSITE-ProRule" id="PRU00175"/>
    </source>
</evidence>
<keyword evidence="14 23" id="KW-0863">Zinc-finger</keyword>
<dbReference type="FunFam" id="3.30.40.10:FF:000015">
    <property type="entry name" value="E3 ubiquitin-protein ligase CBL"/>
    <property type="match status" value="1"/>
</dbReference>
<evidence type="ECO:0000256" key="5">
    <source>
        <dbReference type="ARBA" id="ARBA00004555"/>
    </source>
</evidence>
<keyword evidence="20" id="KW-0472">Membrane</keyword>
<evidence type="ECO:0000256" key="6">
    <source>
        <dbReference type="ARBA" id="ARBA00004906"/>
    </source>
</evidence>
<dbReference type="Pfam" id="PF02262">
    <property type="entry name" value="Cbl_N"/>
    <property type="match status" value="1"/>
</dbReference>
<dbReference type="GO" id="GO:0005829">
    <property type="term" value="C:cytosol"/>
    <property type="evidence" value="ECO:0007669"/>
    <property type="project" value="UniProtKB-ARBA"/>
</dbReference>
<evidence type="ECO:0000256" key="18">
    <source>
        <dbReference type="ARBA" id="ARBA00022843"/>
    </source>
</evidence>
<evidence type="ECO:0000256" key="20">
    <source>
        <dbReference type="ARBA" id="ARBA00023136"/>
    </source>
</evidence>
<dbReference type="Gene3D" id="1.10.8.10">
    <property type="entry name" value="DNA helicase RuvA subunit, C-terminal domain"/>
    <property type="match status" value="1"/>
</dbReference>
<dbReference type="EC" id="2.3.2.27" evidence="7 24"/>
<dbReference type="SUPFAM" id="SSF47473">
    <property type="entry name" value="EF-hand"/>
    <property type="match status" value="1"/>
</dbReference>
<dbReference type="GO" id="GO:0006511">
    <property type="term" value="P:ubiquitin-dependent protein catabolic process"/>
    <property type="evidence" value="ECO:0007669"/>
    <property type="project" value="UniProtKB-ARBA"/>
</dbReference>
<comment type="domain">
    <text evidence="24">The N-terminus is composed of the phosphotyrosine binding (PTB) domain, a short linker region and the RING-type zinc finger. The PTB domain, which is also called TKB (tyrosine kinase binding) domain, is composed of three different subdomains: a four-helix bundle (4H), a calcium-binding EF hand and a divergent SH2 domain.</text>
</comment>
<dbReference type="AlphaFoldDB" id="A0A852AC96"/>
<sequence>QVVRLCQNPKLALKNSPPYILDLLPDTYQHLRTILSRYEGKMETLGENEYFRVFMENLMKKTKQTISLFKEGKERMYEENSQPRRNLTKLSLIFSHMLAELKGIFPSGLFQGDTFRITKADAAEFWRKAFGEKTIVPWKSFRQALHEVHPISSGLEAMALKSTIDLTCNDYISVFEFDIFTRLFQPWSSLLRNWNSLAVTHPGYMAFLTYDEVKARLQKFIHKPGSYIFRLSCTRLGQWAIGYVTADGNILQTIPHNKPLFQALIDGFREGFYLFPDGRNQNPDLTGLCEPTPQDHIKVTQEQYELYCEMGSTFQLCKICAENDKDVKIEPCGHLMCTSCLTAWQESEGQGCPFCRCEIKGTEPIVVDPFDPRGGGGLSRQGAEGTPSPNYDDDDDDKADDSLFMMKELAGTKVERPPSPFSVAPQAALPPVPPRLDLLQQRVANPPGASSPGTTSKVRHSSSFPCFPLQCGLSGAEPSGDSNMFSLTSPRALEGIWERSSGKKRHLLLILRSGILSWERWEEIGVFQVREMLSFLLGAKLKSQLKSQLPDCGIHMSSERALSSTLSLDSPASSNSGPAATSECEHPKIKPSSSANAIYSLAARPLPVPKLPPGEQSESDEDTEYMSPSSLPVVPPGPAVQKPELKMPLEMTQSLRVLDCDQQPEGSMYEAMYNIHSQAASSAFEAVNTSDEGSLAAASASNGPEESENEEDGYDVPKAPLPVAIARRTLSDISNATPAFSRMSLENDPVTGFSDGSQVPERPPKPLPRRINSERKAGSCQAGGASSGAGSSLHLSSEIENLMSQGYSYQDIQKALVIAHNNIEMAKNILREFVSISSPAHVAT</sequence>
<dbReference type="FunFam" id="1.20.930.20:FF:000001">
    <property type="entry name" value="E3 ubiquitin-protein ligase CBL"/>
    <property type="match status" value="1"/>
</dbReference>
<evidence type="ECO:0000256" key="8">
    <source>
        <dbReference type="ARBA" id="ARBA00022475"/>
    </source>
</evidence>
<evidence type="ECO:0000256" key="17">
    <source>
        <dbReference type="ARBA" id="ARBA00022837"/>
    </source>
</evidence>
<dbReference type="CDD" id="cd09920">
    <property type="entry name" value="SH2_Cbl-b_TKB"/>
    <property type="match status" value="1"/>
</dbReference>
<comment type="function">
    <text evidence="24">E3 ubiquitin-protein ligase which accepts ubiquitin from specific E2 ubiquitin-conjugating enzymes, and transfers it to substrates, generally promoting their degradation by the proteasome.</text>
</comment>
<dbReference type="InterPro" id="IPR018957">
    <property type="entry name" value="Znf_C3HC4_RING-type"/>
</dbReference>
<dbReference type="CDD" id="cd14393">
    <property type="entry name" value="UBA_c-Cbl"/>
    <property type="match status" value="1"/>
</dbReference>
<dbReference type="GO" id="GO:0016567">
    <property type="term" value="P:protein ubiquitination"/>
    <property type="evidence" value="ECO:0007669"/>
    <property type="project" value="UniProtKB-UniPathway"/>
</dbReference>
<dbReference type="GO" id="GO:0045121">
    <property type="term" value="C:membrane raft"/>
    <property type="evidence" value="ECO:0007669"/>
    <property type="project" value="TreeGrafter"/>
</dbReference>
<comment type="caution">
    <text evidence="29">The sequence shown here is derived from an EMBL/GenBank/DDBJ whole genome shotgun (WGS) entry which is preliminary data.</text>
</comment>
<dbReference type="Pfam" id="PF00627">
    <property type="entry name" value="UBA"/>
    <property type="match status" value="1"/>
</dbReference>
<evidence type="ECO:0000256" key="3">
    <source>
        <dbReference type="ARBA" id="ARBA00004236"/>
    </source>
</evidence>
<keyword evidence="13" id="KW-0677">Repeat</keyword>